<dbReference type="InterPro" id="IPR044878">
    <property type="entry name" value="UbiA_sf"/>
</dbReference>
<keyword evidence="7 8" id="KW-0472">Membrane</keyword>
<dbReference type="InterPro" id="IPR000537">
    <property type="entry name" value="UbiA_prenyltransferase"/>
</dbReference>
<dbReference type="NCBIfam" id="NF004751">
    <property type="entry name" value="PRK06080.1-3"/>
    <property type="match status" value="1"/>
</dbReference>
<dbReference type="PIRSF" id="PIRSF005355">
    <property type="entry name" value="UBIAD1"/>
    <property type="match status" value="1"/>
</dbReference>
<evidence type="ECO:0000256" key="7">
    <source>
        <dbReference type="ARBA" id="ARBA00023136"/>
    </source>
</evidence>
<evidence type="ECO:0000256" key="4">
    <source>
        <dbReference type="ARBA" id="ARBA00022679"/>
    </source>
</evidence>
<comment type="subcellular location">
    <subcellularLocation>
        <location evidence="8">Cell inner membrane</location>
        <topology evidence="8">Multi-pass membrane protein</topology>
    </subcellularLocation>
    <subcellularLocation>
        <location evidence="1">Membrane</location>
        <topology evidence="1">Multi-pass membrane protein</topology>
    </subcellularLocation>
</comment>
<evidence type="ECO:0000256" key="6">
    <source>
        <dbReference type="ARBA" id="ARBA00022989"/>
    </source>
</evidence>
<dbReference type="EC" id="2.5.1.74" evidence="8 9"/>
<evidence type="ECO:0000256" key="2">
    <source>
        <dbReference type="ARBA" id="ARBA00022428"/>
    </source>
</evidence>
<feature type="transmembrane region" description="Helical" evidence="8">
    <location>
        <begin position="289"/>
        <end position="314"/>
    </location>
</feature>
<dbReference type="PANTHER" id="PTHR13929">
    <property type="entry name" value="1,4-DIHYDROXY-2-NAPHTHOATE OCTAPRENYLTRANSFERASE"/>
    <property type="match status" value="1"/>
</dbReference>
<dbReference type="UniPathway" id="UPA00079">
    <property type="reaction ID" value="UER00168"/>
</dbReference>
<evidence type="ECO:0000313" key="12">
    <source>
        <dbReference type="Proteomes" id="UP000001351"/>
    </source>
</evidence>
<dbReference type="Pfam" id="PF01040">
    <property type="entry name" value="UbiA"/>
    <property type="match status" value="1"/>
</dbReference>
<dbReference type="AlphaFoldDB" id="E3FMQ2"/>
<keyword evidence="12" id="KW-1185">Reference proteome</keyword>
<dbReference type="eggNOG" id="COG1575">
    <property type="taxonomic scope" value="Bacteria"/>
</dbReference>
<keyword evidence="3 8" id="KW-1003">Cell membrane</keyword>
<keyword evidence="4 8" id="KW-0808">Transferase</keyword>
<dbReference type="GO" id="GO:0009234">
    <property type="term" value="P:menaquinone biosynthetic process"/>
    <property type="evidence" value="ECO:0007669"/>
    <property type="project" value="UniProtKB-UniRule"/>
</dbReference>
<feature type="transmembrane region" description="Helical" evidence="8">
    <location>
        <begin position="193"/>
        <end position="212"/>
    </location>
</feature>
<dbReference type="GO" id="GO:0046428">
    <property type="term" value="F:1,4-dihydroxy-2-naphthoate polyprenyltransferase activity"/>
    <property type="evidence" value="ECO:0007669"/>
    <property type="project" value="UniProtKB-UniRule"/>
</dbReference>
<dbReference type="InterPro" id="IPR004657">
    <property type="entry name" value="MenA"/>
</dbReference>
<evidence type="ECO:0000256" key="8">
    <source>
        <dbReference type="HAMAP-Rule" id="MF_01937"/>
    </source>
</evidence>
<dbReference type="Proteomes" id="UP000001351">
    <property type="component" value="Chromosome"/>
</dbReference>
<dbReference type="GO" id="GO:0005886">
    <property type="term" value="C:plasma membrane"/>
    <property type="evidence" value="ECO:0007669"/>
    <property type="project" value="UniProtKB-SubCell"/>
</dbReference>
<dbReference type="HAMAP" id="MF_01937">
    <property type="entry name" value="MenA_1"/>
    <property type="match status" value="1"/>
</dbReference>
<dbReference type="HOGENOM" id="CLU_043611_1_2_7"/>
<evidence type="ECO:0000256" key="9">
    <source>
        <dbReference type="NCBIfam" id="TIGR00751"/>
    </source>
</evidence>
<dbReference type="KEGG" id="sur:STAUR_4047"/>
<dbReference type="NCBIfam" id="TIGR00751">
    <property type="entry name" value="menA"/>
    <property type="match status" value="1"/>
</dbReference>
<proteinExistence type="inferred from homology"/>
<keyword evidence="2 8" id="KW-0474">Menaquinone biosynthesis</keyword>
<sequence length="315" mass="32239">MSADGLAPSSGSPAPVPGGAPRPLTPAGAWLLAIRPKTLTAAFVPVGVGTGLAFGLGVGRWLPALAALVGALLIQIGTNLTNDYYDFKKGADTSERLGPMRVTQSGLLAPGQVLAGALACFALAILSGIYLVWVGGWPIVAIGLSSVLFGYAYTGGPFPLAYHGLGDVFVFVFFGLVAVAGTYYVQALTVVPAAWWAAIPVGALGTALLVVNNLRDVHTDAKAGKRTLVVRLGTKAGRAEYVLMLVAAYATPFVMFGLGLASAWVFLALLSAPLAVGPMRLVFGAQGSALNSALGATARLQLVFGLLFAVGLCLR</sequence>
<feature type="compositionally biased region" description="Low complexity" evidence="10">
    <location>
        <begin position="1"/>
        <end position="13"/>
    </location>
</feature>
<dbReference type="OrthoDB" id="9767568at2"/>
<accession>E3FMQ2</accession>
<gene>
    <name evidence="8 11" type="primary">menA</name>
    <name evidence="11" type="ordered locus">STAUR_4047</name>
</gene>
<name>E3FMQ2_STIAD</name>
<evidence type="ECO:0000256" key="3">
    <source>
        <dbReference type="ARBA" id="ARBA00022475"/>
    </source>
</evidence>
<dbReference type="PANTHER" id="PTHR13929:SF0">
    <property type="entry name" value="UBIA PRENYLTRANSFERASE DOMAIN-CONTAINING PROTEIN 1"/>
    <property type="match status" value="1"/>
</dbReference>
<dbReference type="CDD" id="cd13962">
    <property type="entry name" value="PT_UbiA_UBIAD1"/>
    <property type="match status" value="1"/>
</dbReference>
<feature type="transmembrane region" description="Helical" evidence="8">
    <location>
        <begin position="106"/>
        <end position="131"/>
    </location>
</feature>
<dbReference type="InterPro" id="IPR026046">
    <property type="entry name" value="UBIAD1"/>
</dbReference>
<feature type="transmembrane region" description="Helical" evidence="8">
    <location>
        <begin position="137"/>
        <end position="156"/>
    </location>
</feature>
<evidence type="ECO:0000256" key="1">
    <source>
        <dbReference type="ARBA" id="ARBA00004141"/>
    </source>
</evidence>
<feature type="transmembrane region" description="Helical" evidence="8">
    <location>
        <begin position="168"/>
        <end position="187"/>
    </location>
</feature>
<reference evidence="11 12" key="1">
    <citation type="journal article" date="2011" name="Mol. Biol. Evol.">
        <title>Comparative genomic analysis of fruiting body formation in Myxococcales.</title>
        <authorList>
            <person name="Huntley S."/>
            <person name="Hamann N."/>
            <person name="Wegener-Feldbrugge S."/>
            <person name="Treuner-Lange A."/>
            <person name="Kube M."/>
            <person name="Reinhardt R."/>
            <person name="Klages S."/>
            <person name="Muller R."/>
            <person name="Ronning C.M."/>
            <person name="Nierman W.C."/>
            <person name="Sogaard-Andersen L."/>
        </authorList>
    </citation>
    <scope>NUCLEOTIDE SEQUENCE [LARGE SCALE GENOMIC DNA]</scope>
    <source>
        <strain evidence="11 12">DW4/3-1</strain>
    </source>
</reference>
<dbReference type="Gene3D" id="1.10.357.140">
    <property type="entry name" value="UbiA prenyltransferase"/>
    <property type="match status" value="1"/>
</dbReference>
<feature type="transmembrane region" description="Helical" evidence="8">
    <location>
        <begin position="241"/>
        <end position="269"/>
    </location>
</feature>
<dbReference type="RefSeq" id="WP_013376026.1">
    <property type="nucleotide sequence ID" value="NC_014623.1"/>
</dbReference>
<evidence type="ECO:0000256" key="10">
    <source>
        <dbReference type="SAM" id="MobiDB-lite"/>
    </source>
</evidence>
<comment type="catalytic activity">
    <reaction evidence="8">
        <text>an all-trans-polyprenyl diphosphate + 1,4-dihydroxy-2-naphthoate + H(+) = a 2-demethylmenaquinol + CO2 + diphosphate</text>
        <dbReference type="Rhea" id="RHEA:26478"/>
        <dbReference type="Rhea" id="RHEA-COMP:9563"/>
        <dbReference type="Rhea" id="RHEA-COMP:9564"/>
        <dbReference type="ChEBI" id="CHEBI:11173"/>
        <dbReference type="ChEBI" id="CHEBI:15378"/>
        <dbReference type="ChEBI" id="CHEBI:16526"/>
        <dbReference type="ChEBI" id="CHEBI:33019"/>
        <dbReference type="ChEBI" id="CHEBI:55437"/>
        <dbReference type="ChEBI" id="CHEBI:58914"/>
        <dbReference type="EC" id="2.5.1.74"/>
    </reaction>
</comment>
<dbReference type="GO" id="GO:0042371">
    <property type="term" value="P:vitamin K biosynthetic process"/>
    <property type="evidence" value="ECO:0007669"/>
    <property type="project" value="TreeGrafter"/>
</dbReference>
<comment type="pathway">
    <text evidence="8">Quinol/quinone metabolism; menaquinone biosynthesis; menaquinol from 1,4-dihydroxy-2-naphthoate: step 1/2.</text>
</comment>
<organism evidence="11 12">
    <name type="scientific">Stigmatella aurantiaca (strain DW4/3-1)</name>
    <dbReference type="NCBI Taxonomy" id="378806"/>
    <lineage>
        <taxon>Bacteria</taxon>
        <taxon>Pseudomonadati</taxon>
        <taxon>Myxococcota</taxon>
        <taxon>Myxococcia</taxon>
        <taxon>Myxococcales</taxon>
        <taxon>Cystobacterineae</taxon>
        <taxon>Archangiaceae</taxon>
        <taxon>Stigmatella</taxon>
    </lineage>
</organism>
<dbReference type="STRING" id="378806.STAUR_4047"/>
<keyword evidence="5 8" id="KW-0812">Transmembrane</keyword>
<protein>
    <recommendedName>
        <fullName evidence="8 9">1,4-dihydroxy-2-naphthoate octaprenyltransferase</fullName>
        <shortName evidence="8">DHNA-octaprenyltransferase</shortName>
        <ecNumber evidence="8 9">2.5.1.74</ecNumber>
    </recommendedName>
</protein>
<comment type="function">
    <text evidence="8">Conversion of 1,4-dihydroxy-2-naphthoate (DHNA) to demethylmenaquinone (DMK).</text>
</comment>
<keyword evidence="8" id="KW-0997">Cell inner membrane</keyword>
<evidence type="ECO:0000313" key="11">
    <source>
        <dbReference type="EMBL" id="ADO71833.1"/>
    </source>
</evidence>
<keyword evidence="6 8" id="KW-1133">Transmembrane helix</keyword>
<evidence type="ECO:0000256" key="5">
    <source>
        <dbReference type="ARBA" id="ARBA00022692"/>
    </source>
</evidence>
<comment type="similarity">
    <text evidence="8">Belongs to the MenA family. Type 1 subfamily.</text>
</comment>
<feature type="region of interest" description="Disordered" evidence="10">
    <location>
        <begin position="1"/>
        <end position="20"/>
    </location>
</feature>
<dbReference type="EMBL" id="CP002271">
    <property type="protein sequence ID" value="ADO71833.1"/>
    <property type="molecule type" value="Genomic_DNA"/>
</dbReference>